<name>A0ABW4G721_9ACTN</name>
<feature type="domain" description="Amidohydrolase-related" evidence="1">
    <location>
        <begin position="227"/>
        <end position="349"/>
    </location>
</feature>
<dbReference type="Pfam" id="PF01979">
    <property type="entry name" value="Amidohydro_1"/>
    <property type="match status" value="1"/>
</dbReference>
<accession>A0ABW4G721</accession>
<gene>
    <name evidence="2" type="ORF">ACFSJ0_13505</name>
</gene>
<reference evidence="3" key="1">
    <citation type="journal article" date="2019" name="Int. J. Syst. Evol. Microbiol.">
        <title>The Global Catalogue of Microorganisms (GCM) 10K type strain sequencing project: providing services to taxonomists for standard genome sequencing and annotation.</title>
        <authorList>
            <consortium name="The Broad Institute Genomics Platform"/>
            <consortium name="The Broad Institute Genome Sequencing Center for Infectious Disease"/>
            <person name="Wu L."/>
            <person name="Ma J."/>
        </authorList>
    </citation>
    <scope>NUCLEOTIDE SEQUENCE [LARGE SCALE GENOMIC DNA]</scope>
    <source>
        <strain evidence="3">CGMCC 1.15399</strain>
    </source>
</reference>
<evidence type="ECO:0000259" key="1">
    <source>
        <dbReference type="Pfam" id="PF01979"/>
    </source>
</evidence>
<dbReference type="RefSeq" id="WP_219531126.1">
    <property type="nucleotide sequence ID" value="NZ_JAHKRM010000010.1"/>
</dbReference>
<evidence type="ECO:0000313" key="3">
    <source>
        <dbReference type="Proteomes" id="UP001597097"/>
    </source>
</evidence>
<dbReference type="InterPro" id="IPR006680">
    <property type="entry name" value="Amidohydro-rel"/>
</dbReference>
<comment type="caution">
    <text evidence="2">The sequence shown here is derived from an EMBL/GenBank/DDBJ whole genome shotgun (WGS) entry which is preliminary data.</text>
</comment>
<organism evidence="2 3">
    <name type="scientific">Nonomuraea guangzhouensis</name>
    <dbReference type="NCBI Taxonomy" id="1291555"/>
    <lineage>
        <taxon>Bacteria</taxon>
        <taxon>Bacillati</taxon>
        <taxon>Actinomycetota</taxon>
        <taxon>Actinomycetes</taxon>
        <taxon>Streptosporangiales</taxon>
        <taxon>Streptosporangiaceae</taxon>
        <taxon>Nonomuraea</taxon>
    </lineage>
</organism>
<dbReference type="Proteomes" id="UP001597097">
    <property type="component" value="Unassembled WGS sequence"/>
</dbReference>
<dbReference type="EMBL" id="JBHUCM010000012">
    <property type="protein sequence ID" value="MFD1538063.1"/>
    <property type="molecule type" value="Genomic_DNA"/>
</dbReference>
<keyword evidence="3" id="KW-1185">Reference proteome</keyword>
<proteinExistence type="predicted"/>
<sequence>MPSAKRAPSGRRSKLGRRTPAPIVLHSAPLVLSIDAEPLRGAALAVRGDRVLQVGLRDELLAYFPVTREQRWPGMIVAGLVDACAPAAPPPPGVTARAGLVTDPAESARLPGVSYVEVSYESEQVWEDTGRDAVITAIREVDRPRTVGIAAYTPDPQVLEDVAVLARTFGLRLLADLDRHSPATLDEAGILGPHCHVACGRPLDPGERKLLRLRGSVAALCPSPPDDLLALLDEGNRVAFGTRAPASTGRVTDLLGLARSIRQQAKGRGPRPRGLDRKLVEAATLGGAQALGMASRSGRIGALGPGSRADFAVFDARGRYPYAALLSGPPCLATVVGGTVVAGAVVSGTVIEHGPPRGTQPS</sequence>
<protein>
    <submittedName>
        <fullName evidence="2">Amidohydrolase family protein</fullName>
    </submittedName>
</protein>
<evidence type="ECO:0000313" key="2">
    <source>
        <dbReference type="EMBL" id="MFD1538063.1"/>
    </source>
</evidence>